<evidence type="ECO:0008006" key="4">
    <source>
        <dbReference type="Google" id="ProtNLM"/>
    </source>
</evidence>
<dbReference type="PROSITE" id="PS51257">
    <property type="entry name" value="PROKAR_LIPOPROTEIN"/>
    <property type="match status" value="1"/>
</dbReference>
<keyword evidence="1" id="KW-0732">Signal</keyword>
<comment type="caution">
    <text evidence="2">The sequence shown here is derived from an EMBL/GenBank/DDBJ whole genome shotgun (WGS) entry which is preliminary data.</text>
</comment>
<evidence type="ECO:0000313" key="2">
    <source>
        <dbReference type="EMBL" id="MCZ8538014.1"/>
    </source>
</evidence>
<organism evidence="2 3">
    <name type="scientific">Paenisporosarcina quisquiliarum</name>
    <dbReference type="NCBI Taxonomy" id="365346"/>
    <lineage>
        <taxon>Bacteria</taxon>
        <taxon>Bacillati</taxon>
        <taxon>Bacillota</taxon>
        <taxon>Bacilli</taxon>
        <taxon>Bacillales</taxon>
        <taxon>Caryophanaceae</taxon>
        <taxon>Paenisporosarcina</taxon>
    </lineage>
</organism>
<dbReference type="Proteomes" id="UP001152173">
    <property type="component" value="Unassembled WGS sequence"/>
</dbReference>
<accession>A0A9X3LK54</accession>
<name>A0A9X3LK54_9BACL</name>
<feature type="chain" id="PRO_5040829349" description="DUF4825 domain-containing protein" evidence="1">
    <location>
        <begin position="21"/>
        <end position="169"/>
    </location>
</feature>
<dbReference type="EMBL" id="JAMKBJ010000011">
    <property type="protein sequence ID" value="MCZ8538014.1"/>
    <property type="molecule type" value="Genomic_DNA"/>
</dbReference>
<evidence type="ECO:0000313" key="3">
    <source>
        <dbReference type="Proteomes" id="UP001152173"/>
    </source>
</evidence>
<proteinExistence type="predicted"/>
<dbReference type="AlphaFoldDB" id="A0A9X3LK54"/>
<reference evidence="2" key="1">
    <citation type="submission" date="2022-05" db="EMBL/GenBank/DDBJ databases">
        <authorList>
            <person name="Colautti A."/>
            <person name="Iacumin L."/>
        </authorList>
    </citation>
    <scope>NUCLEOTIDE SEQUENCE</scope>
    <source>
        <strain evidence="2">SK 55</strain>
    </source>
</reference>
<gene>
    <name evidence="2" type="ORF">M9R32_12530</name>
</gene>
<keyword evidence="3" id="KW-1185">Reference proteome</keyword>
<feature type="signal peptide" evidence="1">
    <location>
        <begin position="1"/>
        <end position="20"/>
    </location>
</feature>
<evidence type="ECO:0000256" key="1">
    <source>
        <dbReference type="SAM" id="SignalP"/>
    </source>
</evidence>
<dbReference type="RefSeq" id="WP_269927084.1">
    <property type="nucleotide sequence ID" value="NZ_JAMKBJ010000011.1"/>
</dbReference>
<sequence length="169" mass="19683">MKRWSMNKMILILSVFLVGCAPNSPEIKDGNAHVTKEMDEVISDYIVEKYKGIYYPSEKQFEVHRIYGTSEYKEIINVYMWSYFGGFNKDSGTNNQSGHSLPVFIQLKKVDSGYEVIKYTEPKDGNQYASSIKKMFPEKYVKMAVNDTETIEDLEKEMKEQVEGWLQEK</sequence>
<protein>
    <recommendedName>
        <fullName evidence="4">DUF4825 domain-containing protein</fullName>
    </recommendedName>
</protein>